<evidence type="ECO:0000313" key="2">
    <source>
        <dbReference type="EMBL" id="CAE2320584.1"/>
    </source>
</evidence>
<feature type="region of interest" description="Disordered" evidence="1">
    <location>
        <begin position="217"/>
        <end position="239"/>
    </location>
</feature>
<protein>
    <recommendedName>
        <fullName evidence="3">Exportin(tRNA)</fullName>
    </recommendedName>
</protein>
<organism evidence="2">
    <name type="scientific">Paramoeba aestuarina</name>
    <dbReference type="NCBI Taxonomy" id="180227"/>
    <lineage>
        <taxon>Eukaryota</taxon>
        <taxon>Amoebozoa</taxon>
        <taxon>Discosea</taxon>
        <taxon>Flabellinia</taxon>
        <taxon>Dactylopodida</taxon>
        <taxon>Paramoebidae</taxon>
        <taxon>Paramoeba</taxon>
    </lineage>
</organism>
<evidence type="ECO:0008006" key="3">
    <source>
        <dbReference type="Google" id="ProtNLM"/>
    </source>
</evidence>
<dbReference type="SUPFAM" id="SSF48371">
    <property type="entry name" value="ARM repeat"/>
    <property type="match status" value="1"/>
</dbReference>
<gene>
    <name evidence="2" type="ORF">NAES01612_LOCUS17856</name>
</gene>
<dbReference type="InterPro" id="IPR016024">
    <property type="entry name" value="ARM-type_fold"/>
</dbReference>
<proteinExistence type="predicted"/>
<dbReference type="InterPro" id="IPR011989">
    <property type="entry name" value="ARM-like"/>
</dbReference>
<sequence>MSLGVGKDEFSKYLIDFMTYLYKDGQAEIDVQIFPEENQDMLQHQQNERQRLAALKEQGWDSMNVVGAGEIAFNTNQVERKQESISTLSLLVDTMDDKFMPVARDACLIFIKNLTFLYEDEVKKSCAEGIPKVLRCVMDNNNMHLARQMWDTANMTFMQAIEADSEANWSCLPFLIDGLGKCIELFKGSALSFHEFLRMVEFFLQLHGILTKAPELWGEDEEDEEGDEETEGEGRKKERAETLESLEILAEVLAPYFSKFWAQYFLQGDVDILGRIIDRIDAFLPVLELSKDIIQHKFPCFVEMICVDHPKIPNEPLVKPFQKTKILTKLAKKMLVAKLDTNLAVAKLIEAAGQMGKDHQHVEDEFLDVCLLATNKQLVGTQNERMSTVLNLLACAVLHPPPGGTVDVQNKVGKIVKRLEKENGESLKEEASKLPLLKYDTIQKFLKE</sequence>
<dbReference type="Gene3D" id="1.25.10.10">
    <property type="entry name" value="Leucine-rich Repeat Variant"/>
    <property type="match status" value="1"/>
</dbReference>
<reference evidence="2" key="1">
    <citation type="submission" date="2021-01" db="EMBL/GenBank/DDBJ databases">
        <authorList>
            <person name="Corre E."/>
            <person name="Pelletier E."/>
            <person name="Niang G."/>
            <person name="Scheremetjew M."/>
            <person name="Finn R."/>
            <person name="Kale V."/>
            <person name="Holt S."/>
            <person name="Cochrane G."/>
            <person name="Meng A."/>
            <person name="Brown T."/>
            <person name="Cohen L."/>
        </authorList>
    </citation>
    <scope>NUCLEOTIDE SEQUENCE</scope>
    <source>
        <strain evidence="2">SoJaBio B1-5/56/2</strain>
    </source>
</reference>
<dbReference type="AlphaFoldDB" id="A0A7S4P1S2"/>
<dbReference type="EMBL" id="HBKR01027311">
    <property type="protein sequence ID" value="CAE2320584.1"/>
    <property type="molecule type" value="Transcribed_RNA"/>
</dbReference>
<name>A0A7S4P1S2_9EUKA</name>
<feature type="compositionally biased region" description="Acidic residues" evidence="1">
    <location>
        <begin position="217"/>
        <end position="231"/>
    </location>
</feature>
<evidence type="ECO:0000256" key="1">
    <source>
        <dbReference type="SAM" id="MobiDB-lite"/>
    </source>
</evidence>
<accession>A0A7S4P1S2</accession>